<evidence type="ECO:0000256" key="3">
    <source>
        <dbReference type="ARBA" id="ARBA00022695"/>
    </source>
</evidence>
<dbReference type="RefSeq" id="WP_209795769.1">
    <property type="nucleotide sequence ID" value="NZ_JAGGJZ010000001.1"/>
</dbReference>
<evidence type="ECO:0000256" key="2">
    <source>
        <dbReference type="ARBA" id="ARBA00022679"/>
    </source>
</evidence>
<dbReference type="EMBL" id="JAGGJZ010000001">
    <property type="protein sequence ID" value="MBP1889063.1"/>
    <property type="molecule type" value="Genomic_DNA"/>
</dbReference>
<dbReference type="Proteomes" id="UP000783390">
    <property type="component" value="Unassembled WGS sequence"/>
</dbReference>
<evidence type="ECO:0000313" key="5">
    <source>
        <dbReference type="EMBL" id="MBP1889063.1"/>
    </source>
</evidence>
<evidence type="ECO:0000256" key="1">
    <source>
        <dbReference type="ARBA" id="ARBA00012524"/>
    </source>
</evidence>
<dbReference type="GO" id="GO:0050519">
    <property type="term" value="F:holo-citrate lyase synthase activity"/>
    <property type="evidence" value="ECO:0007669"/>
    <property type="project" value="UniProtKB-EC"/>
</dbReference>
<protein>
    <recommendedName>
        <fullName evidence="1">citrate lyase holo-[acyl-carrier protein] synthase</fullName>
        <ecNumber evidence="1">2.7.7.61</ecNumber>
    </recommendedName>
</protein>
<comment type="catalytic activity">
    <reaction evidence="4">
        <text>apo-[citrate lyase ACP] + 2'-(5''-triphospho-alpha-D-ribosyl)-3'-dephospho-CoA = holo-[citrate lyase ACP] + diphosphate</text>
        <dbReference type="Rhea" id="RHEA:16333"/>
        <dbReference type="Rhea" id="RHEA-COMP:10157"/>
        <dbReference type="Rhea" id="RHEA-COMP:10158"/>
        <dbReference type="ChEBI" id="CHEBI:29999"/>
        <dbReference type="ChEBI" id="CHEBI:33019"/>
        <dbReference type="ChEBI" id="CHEBI:61378"/>
        <dbReference type="ChEBI" id="CHEBI:82683"/>
        <dbReference type="EC" id="2.7.7.61"/>
    </reaction>
</comment>
<keyword evidence="2 5" id="KW-0808">Transferase</keyword>
<keyword evidence="3 5" id="KW-0548">Nucleotidyltransferase</keyword>
<dbReference type="EC" id="2.7.7.61" evidence="1"/>
<keyword evidence="6" id="KW-1185">Reference proteome</keyword>
<name>A0ABS4EYI7_9CLOT</name>
<evidence type="ECO:0000256" key="4">
    <source>
        <dbReference type="ARBA" id="ARBA00048574"/>
    </source>
</evidence>
<dbReference type="InterPro" id="IPR005551">
    <property type="entry name" value="CitX"/>
</dbReference>
<dbReference type="Pfam" id="PF03802">
    <property type="entry name" value="CitX"/>
    <property type="match status" value="1"/>
</dbReference>
<proteinExistence type="predicted"/>
<reference evidence="5 6" key="1">
    <citation type="submission" date="2021-03" db="EMBL/GenBank/DDBJ databases">
        <title>Genomic Encyclopedia of Type Strains, Phase IV (KMG-IV): sequencing the most valuable type-strain genomes for metagenomic binning, comparative biology and taxonomic classification.</title>
        <authorList>
            <person name="Goeker M."/>
        </authorList>
    </citation>
    <scope>NUCLEOTIDE SEQUENCE [LARGE SCALE GENOMIC DNA]</scope>
    <source>
        <strain evidence="5 6">DSM 3984</strain>
    </source>
</reference>
<gene>
    <name evidence="5" type="ORF">J2Z53_000642</name>
</gene>
<evidence type="ECO:0000313" key="6">
    <source>
        <dbReference type="Proteomes" id="UP000783390"/>
    </source>
</evidence>
<sequence length="174" mass="20433">MTHDEVTLLQEILKGKEKRVEIQRKLIEKYNTTLISFTLNIPGFYKIKDEYKIAHNAGVSALKEEIKKRNLEIIHLEENVTPAGFETFICVDAPMEIVKKMTISIEENHKLGRLFDLDVFDNKYRQVSRTEFNVSKRKCLICDENANVCRREGNHSLQEILNKIDSLIREYKEF</sequence>
<accession>A0ABS4EYI7</accession>
<organism evidence="5 6">
    <name type="scientific">Clostridium moniliforme</name>
    <dbReference type="NCBI Taxonomy" id="39489"/>
    <lineage>
        <taxon>Bacteria</taxon>
        <taxon>Bacillati</taxon>
        <taxon>Bacillota</taxon>
        <taxon>Clostridia</taxon>
        <taxon>Eubacteriales</taxon>
        <taxon>Clostridiaceae</taxon>
        <taxon>Clostridium</taxon>
    </lineage>
</organism>
<comment type="caution">
    <text evidence="5">The sequence shown here is derived from an EMBL/GenBank/DDBJ whole genome shotgun (WGS) entry which is preliminary data.</text>
</comment>
<dbReference type="NCBIfam" id="TIGR03124">
    <property type="entry name" value="citrate_citX"/>
    <property type="match status" value="1"/>
</dbReference>